<gene>
    <name evidence="3" type="ORF">J07HQW1_00887</name>
</gene>
<accession>U1MMB6</accession>
<feature type="transmembrane region" description="Helical" evidence="1">
    <location>
        <begin position="12"/>
        <end position="31"/>
    </location>
</feature>
<reference evidence="3 4" key="1">
    <citation type="journal article" date="2013" name="PLoS ONE">
        <title>Assembly-driven community genomics of a hypersaline microbial ecosystem.</title>
        <authorList>
            <person name="Podell S."/>
            <person name="Ugalde J.A."/>
            <person name="Narasingarao P."/>
            <person name="Banfield J.F."/>
            <person name="Heidelberg K.B."/>
            <person name="Allen E.E."/>
        </authorList>
    </citation>
    <scope>NUCLEOTIDE SEQUENCE [LARGE SCALE GENOMIC DNA]</scope>
    <source>
        <strain evidence="4">J07HQW1</strain>
    </source>
</reference>
<feature type="transmembrane region" description="Helical" evidence="1">
    <location>
        <begin position="232"/>
        <end position="258"/>
    </location>
</feature>
<dbReference type="HOGENOM" id="CLU_093376_0_0_2"/>
<protein>
    <recommendedName>
        <fullName evidence="2">VTT domain-containing protein</fullName>
    </recommendedName>
</protein>
<evidence type="ECO:0000259" key="2">
    <source>
        <dbReference type="Pfam" id="PF09335"/>
    </source>
</evidence>
<dbReference type="Pfam" id="PF09335">
    <property type="entry name" value="VTT_dom"/>
    <property type="match status" value="1"/>
</dbReference>
<sequence length="260" mass="27603">MIQILPALPLSNIYGLSLFPISPVASIIMSLTPVHLIWNIIGFAGELSIVSPLLMTLASSPPSELILSIFSLDGGLFLPGSLFGDIWPEFGWLSSAVERATGWGGLIIIFIYSFLIAFALPGVSEIVLLAPLDLGLSQTGRLGVIMLVSGVGKAAGSVFAFHLGQEVKQSGPVIRFFRNSWFDIVSWSERRTVALAQQWGYAGLAAALSVPGFPDTISIYAFSVLEEDYLKFALATFIGSIGRLVVTVLGAGAVSALISI</sequence>
<evidence type="ECO:0000256" key="1">
    <source>
        <dbReference type="SAM" id="Phobius"/>
    </source>
</evidence>
<evidence type="ECO:0000313" key="4">
    <source>
        <dbReference type="Proteomes" id="UP000030649"/>
    </source>
</evidence>
<feature type="transmembrane region" description="Helical" evidence="1">
    <location>
        <begin position="103"/>
        <end position="130"/>
    </location>
</feature>
<dbReference type="AlphaFoldDB" id="U1MMB6"/>
<dbReference type="Proteomes" id="UP000030649">
    <property type="component" value="Unassembled WGS sequence"/>
</dbReference>
<feature type="transmembrane region" description="Helical" evidence="1">
    <location>
        <begin position="37"/>
        <end position="58"/>
    </location>
</feature>
<dbReference type="EMBL" id="KE356560">
    <property type="protein sequence ID" value="ERG90859.1"/>
    <property type="molecule type" value="Genomic_DNA"/>
</dbReference>
<keyword evidence="1" id="KW-1133">Transmembrane helix</keyword>
<dbReference type="STRING" id="1238424.J07HQW1_00887"/>
<evidence type="ECO:0000313" key="3">
    <source>
        <dbReference type="EMBL" id="ERG90859.1"/>
    </source>
</evidence>
<dbReference type="InterPro" id="IPR032816">
    <property type="entry name" value="VTT_dom"/>
</dbReference>
<keyword evidence="1" id="KW-0812">Transmembrane</keyword>
<proteinExistence type="predicted"/>
<feature type="transmembrane region" description="Helical" evidence="1">
    <location>
        <begin position="65"/>
        <end position="83"/>
    </location>
</feature>
<feature type="domain" description="VTT" evidence="2">
    <location>
        <begin position="142"/>
        <end position="248"/>
    </location>
</feature>
<keyword evidence="1" id="KW-0472">Membrane</keyword>
<name>U1MMB6_9EURY</name>
<organism evidence="3 4">
    <name type="scientific">Haloquadratum walsbyi J07HQW1</name>
    <dbReference type="NCBI Taxonomy" id="1238424"/>
    <lineage>
        <taxon>Archaea</taxon>
        <taxon>Methanobacteriati</taxon>
        <taxon>Methanobacteriota</taxon>
        <taxon>Stenosarchaea group</taxon>
        <taxon>Halobacteria</taxon>
        <taxon>Halobacteriales</taxon>
        <taxon>Haloferacaceae</taxon>
        <taxon>Haloquadratum</taxon>
    </lineage>
</organism>